<reference evidence="3 4" key="1">
    <citation type="submission" date="2022-05" db="EMBL/GenBank/DDBJ databases">
        <authorList>
            <consortium name="Genoscope - CEA"/>
            <person name="William W."/>
        </authorList>
    </citation>
    <scope>NUCLEOTIDE SEQUENCE [LARGE SCALE GENOMIC DNA]</scope>
</reference>
<dbReference type="Proteomes" id="UP001159428">
    <property type="component" value="Unassembled WGS sequence"/>
</dbReference>
<dbReference type="GO" id="GO:0008083">
    <property type="term" value="F:growth factor activity"/>
    <property type="evidence" value="ECO:0007669"/>
    <property type="project" value="InterPro"/>
</dbReference>
<name>A0AAU9WRU9_9CNID</name>
<feature type="chain" id="PRO_5043096100" description="Fibroblast growth factor" evidence="2">
    <location>
        <begin position="20"/>
        <end position="193"/>
    </location>
</feature>
<evidence type="ECO:0000256" key="2">
    <source>
        <dbReference type="RuleBase" id="RU049442"/>
    </source>
</evidence>
<comment type="similarity">
    <text evidence="1 2">Belongs to the heparin-binding growth factors family.</text>
</comment>
<dbReference type="Gene3D" id="2.80.10.50">
    <property type="match status" value="1"/>
</dbReference>
<sequence length="193" mass="22081">MFQAIFVLFAFCLLSITQALPLQKGFEGISLRRERRALRPFQVCNQTAIPSGHTSVSDVSLWYKNGWFLAVYKDGNINGTSDARSRDIELQLQSVGSSLVRIFSKQTCLYVAMQSSGKVYTMKEPTRETVFRQTHEANGFQTFASHHHFHANDKTRKYLFLSMRKNGHMKNGKKTTRHNKTTLISVIESREIS</sequence>
<dbReference type="InterPro" id="IPR008996">
    <property type="entry name" value="IL1/FGF"/>
</dbReference>
<evidence type="ECO:0000256" key="1">
    <source>
        <dbReference type="ARBA" id="ARBA00007936"/>
    </source>
</evidence>
<protein>
    <recommendedName>
        <fullName evidence="2">Fibroblast growth factor</fullName>
        <shortName evidence="2">FGF</shortName>
    </recommendedName>
</protein>
<dbReference type="SUPFAM" id="SSF50353">
    <property type="entry name" value="Cytokine"/>
    <property type="match status" value="1"/>
</dbReference>
<evidence type="ECO:0000313" key="3">
    <source>
        <dbReference type="EMBL" id="CAH3123651.1"/>
    </source>
</evidence>
<feature type="signal peptide" evidence="2">
    <location>
        <begin position="1"/>
        <end position="19"/>
    </location>
</feature>
<dbReference type="AlphaFoldDB" id="A0AAU9WRU9"/>
<keyword evidence="2" id="KW-0732">Signal</keyword>
<dbReference type="SMART" id="SM00442">
    <property type="entry name" value="FGF"/>
    <property type="match status" value="1"/>
</dbReference>
<evidence type="ECO:0000313" key="4">
    <source>
        <dbReference type="Proteomes" id="UP001159428"/>
    </source>
</evidence>
<comment type="caution">
    <text evidence="3">The sequence shown here is derived from an EMBL/GenBank/DDBJ whole genome shotgun (WGS) entry which is preliminary data.</text>
</comment>
<gene>
    <name evidence="3" type="ORF">PMEA_00011610</name>
</gene>
<accession>A0AAU9WRU9</accession>
<dbReference type="Pfam" id="PF00167">
    <property type="entry name" value="FGF"/>
    <property type="match status" value="1"/>
</dbReference>
<organism evidence="3 4">
    <name type="scientific">Pocillopora meandrina</name>
    <dbReference type="NCBI Taxonomy" id="46732"/>
    <lineage>
        <taxon>Eukaryota</taxon>
        <taxon>Metazoa</taxon>
        <taxon>Cnidaria</taxon>
        <taxon>Anthozoa</taxon>
        <taxon>Hexacorallia</taxon>
        <taxon>Scleractinia</taxon>
        <taxon>Astrocoeniina</taxon>
        <taxon>Pocilloporidae</taxon>
        <taxon>Pocillopora</taxon>
    </lineage>
</organism>
<dbReference type="PRINTS" id="PR00263">
    <property type="entry name" value="HBGFFGF"/>
</dbReference>
<dbReference type="PANTHER" id="PTHR11486">
    <property type="entry name" value="FIBROBLAST GROWTH FACTOR"/>
    <property type="match status" value="1"/>
</dbReference>
<dbReference type="EMBL" id="CALNXJ010000020">
    <property type="protein sequence ID" value="CAH3123651.1"/>
    <property type="molecule type" value="Genomic_DNA"/>
</dbReference>
<dbReference type="CDD" id="cd00058">
    <property type="entry name" value="beta-trefoil_FGF"/>
    <property type="match status" value="1"/>
</dbReference>
<dbReference type="InterPro" id="IPR056378">
    <property type="entry name" value="Let-756-like_FGF"/>
</dbReference>
<keyword evidence="4" id="KW-1185">Reference proteome</keyword>
<proteinExistence type="inferred from homology"/>
<dbReference type="InterPro" id="IPR002209">
    <property type="entry name" value="Fibroblast_GF_fam"/>
</dbReference>